<reference evidence="1 2" key="2">
    <citation type="journal article" date="2015" name="Biotechnol. Biofuels">
        <title>Bacteriophage application restores ethanol fermentation characteristics disrupted by Lactobacillus fermentum.</title>
        <authorList>
            <person name="Liu M."/>
            <person name="Bischoff K.M."/>
            <person name="Gill J.J."/>
            <person name="Mire-Criscione M.D."/>
            <person name="Berry J.D."/>
            <person name="Young R."/>
            <person name="Summer E.J."/>
        </authorList>
    </citation>
    <scope>NUCLEOTIDE SEQUENCE [LARGE SCALE GENOMIC DNA]</scope>
</reference>
<protein>
    <submittedName>
        <fullName evidence="1">Uncharacterized protein</fullName>
    </submittedName>
</protein>
<proteinExistence type="predicted"/>
<keyword evidence="2" id="KW-1185">Reference proteome</keyword>
<dbReference type="GeneID" id="26793903"/>
<sequence length="197" mass="22866">MIMRFNLMSKNRTIYFTELNEKPIQIQPLEEVTFIILGDHKYVIPYGLDTYKQLANQMAKNSHDVDQLFKATIKVLNVSPYGHNVDKLVLRLNELKEQAEKEDALVFYGVIINALSDYQTPMIDHEEWEELVDNVIETGNLELSPSAFYDLEKQESPEIHNEIIPTLMELIKQVDQQGLLDDLTDPTEMLKAYYEGK</sequence>
<reference evidence="2" key="1">
    <citation type="submission" date="2014-10" db="EMBL/GenBank/DDBJ databases">
        <title>Characterization of Lactobacillus fermentum phage vB_S_LfeInf.</title>
        <authorList>
            <person name="Liu M."/>
            <person name="Gill J.J."/>
            <person name="Berry J."/>
            <person name="Young R.III."/>
            <person name="Summer E.J."/>
        </authorList>
    </citation>
    <scope>NUCLEOTIDE SEQUENCE [LARGE SCALE GENOMIC DNA]</scope>
</reference>
<organism evidence="1 2">
    <name type="scientific">Lactobacillus phage LfeInf</name>
    <dbReference type="NCBI Taxonomy" id="1567484"/>
    <lineage>
        <taxon>Viruses</taxon>
        <taxon>Duplodnaviria</taxon>
        <taxon>Heunggongvirae</taxon>
        <taxon>Uroviricota</taxon>
        <taxon>Caudoviricetes</taxon>
        <taxon>Herelleviridae</taxon>
        <taxon>Hopescreekvirus</taxon>
        <taxon>Hopescreekvirus LfeInf</taxon>
    </lineage>
</organism>
<evidence type="ECO:0000313" key="1">
    <source>
        <dbReference type="EMBL" id="AIZ94741.1"/>
    </source>
</evidence>
<name>A0A0A7NNR2_9CAUD</name>
<accession>A0A0A7NNR2</accession>
<evidence type="ECO:0000313" key="2">
    <source>
        <dbReference type="Proteomes" id="UP000030922"/>
    </source>
</evidence>
<dbReference type="KEGG" id="vg:26793903"/>
<gene>
    <name evidence="1" type="ORF">LfeInf_115</name>
</gene>
<dbReference type="Proteomes" id="UP000030922">
    <property type="component" value="Segment"/>
</dbReference>
<dbReference type="EMBL" id="KP054477">
    <property type="protein sequence ID" value="AIZ94741.1"/>
    <property type="molecule type" value="Genomic_DNA"/>
</dbReference>
<dbReference type="RefSeq" id="YP_009222353.1">
    <property type="nucleotide sequence ID" value="NC_029058.1"/>
</dbReference>